<dbReference type="GO" id="GO:0003677">
    <property type="term" value="F:DNA binding"/>
    <property type="evidence" value="ECO:0007669"/>
    <property type="project" value="UniProtKB-KW"/>
</dbReference>
<dbReference type="Pfam" id="PF00126">
    <property type="entry name" value="HTH_1"/>
    <property type="match status" value="1"/>
</dbReference>
<sequence>MKDLNLLYVFEALWRDRSVTAAAENLGLTQAAVSSALKRLRDAYGDKLFMLVGRRMEPTPLATNIATALIESLNLVRGTTGTPPPFSPARARRTFTIRTRDIGEVTFLPTLHRELQRLAPNTSLHTVFEPIEATVAGLASGRIDVALGFLPALEQDIHRKVLFTQRYVCVMRKGHPLDGRNIDKKTFLEHDHLLVENSGSGHRILERALLDAGAREKIKIRVPQYLAAPHCLLNSDLIWTVPEMLAVLLSRYYPLTFQPEPLQIEPFEIALYWHDRYHKEPSSMWFRRLINELFLNATSETILDRRLADHEEAKLERDHSDCSLIQ</sequence>
<comment type="similarity">
    <text evidence="1">Belongs to the LysR transcriptional regulatory family.</text>
</comment>
<protein>
    <submittedName>
        <fullName evidence="6">LysR family transcriptional regulator</fullName>
    </submittedName>
</protein>
<feature type="domain" description="HTH lysR-type" evidence="5">
    <location>
        <begin position="1"/>
        <end position="59"/>
    </location>
</feature>
<reference evidence="6 7" key="1">
    <citation type="submission" date="2019-08" db="EMBL/GenBank/DDBJ databases">
        <title>Paraburkholderia sp. DCY113.</title>
        <authorList>
            <person name="Kang J."/>
        </authorList>
    </citation>
    <scope>NUCLEOTIDE SEQUENCE [LARGE SCALE GENOMIC DNA]</scope>
    <source>
        <strain evidence="6 7">DCY113</strain>
    </source>
</reference>
<name>A0A5B0GNV0_9BURK</name>
<dbReference type="InterPro" id="IPR036388">
    <property type="entry name" value="WH-like_DNA-bd_sf"/>
</dbReference>
<dbReference type="EMBL" id="VTUZ01000025">
    <property type="protein sequence ID" value="KAA1004892.1"/>
    <property type="molecule type" value="Genomic_DNA"/>
</dbReference>
<gene>
    <name evidence="6" type="ORF">FVF58_30750</name>
</gene>
<evidence type="ECO:0000256" key="2">
    <source>
        <dbReference type="ARBA" id="ARBA00023015"/>
    </source>
</evidence>
<evidence type="ECO:0000256" key="1">
    <source>
        <dbReference type="ARBA" id="ARBA00009437"/>
    </source>
</evidence>
<dbReference type="Gene3D" id="1.10.10.10">
    <property type="entry name" value="Winged helix-like DNA-binding domain superfamily/Winged helix DNA-binding domain"/>
    <property type="match status" value="1"/>
</dbReference>
<keyword evidence="4" id="KW-0804">Transcription</keyword>
<dbReference type="RefSeq" id="WP_149673536.1">
    <property type="nucleotide sequence ID" value="NZ_VTUZ01000025.1"/>
</dbReference>
<dbReference type="InterPro" id="IPR036390">
    <property type="entry name" value="WH_DNA-bd_sf"/>
</dbReference>
<evidence type="ECO:0000313" key="7">
    <source>
        <dbReference type="Proteomes" id="UP000325273"/>
    </source>
</evidence>
<dbReference type="Pfam" id="PF03466">
    <property type="entry name" value="LysR_substrate"/>
    <property type="match status" value="1"/>
</dbReference>
<dbReference type="PROSITE" id="PS50931">
    <property type="entry name" value="HTH_LYSR"/>
    <property type="match status" value="1"/>
</dbReference>
<dbReference type="SUPFAM" id="SSF46785">
    <property type="entry name" value="Winged helix' DNA-binding domain"/>
    <property type="match status" value="1"/>
</dbReference>
<keyword evidence="7" id="KW-1185">Reference proteome</keyword>
<keyword evidence="3" id="KW-0238">DNA-binding</keyword>
<dbReference type="SUPFAM" id="SSF53850">
    <property type="entry name" value="Periplasmic binding protein-like II"/>
    <property type="match status" value="1"/>
</dbReference>
<dbReference type="InterPro" id="IPR005119">
    <property type="entry name" value="LysR_subst-bd"/>
</dbReference>
<dbReference type="PANTHER" id="PTHR30118">
    <property type="entry name" value="HTH-TYPE TRANSCRIPTIONAL REGULATOR LEUO-RELATED"/>
    <property type="match status" value="1"/>
</dbReference>
<evidence type="ECO:0000256" key="4">
    <source>
        <dbReference type="ARBA" id="ARBA00023163"/>
    </source>
</evidence>
<keyword evidence="2" id="KW-0805">Transcription regulation</keyword>
<dbReference type="CDD" id="cd08459">
    <property type="entry name" value="PBP2_DntR_NahR_LinR_like"/>
    <property type="match status" value="1"/>
</dbReference>
<dbReference type="PANTHER" id="PTHR30118:SF15">
    <property type="entry name" value="TRANSCRIPTIONAL REGULATORY PROTEIN"/>
    <property type="match status" value="1"/>
</dbReference>
<evidence type="ECO:0000259" key="5">
    <source>
        <dbReference type="PROSITE" id="PS50931"/>
    </source>
</evidence>
<dbReference type="InterPro" id="IPR000847">
    <property type="entry name" value="LysR_HTH_N"/>
</dbReference>
<dbReference type="GO" id="GO:0003700">
    <property type="term" value="F:DNA-binding transcription factor activity"/>
    <property type="evidence" value="ECO:0007669"/>
    <property type="project" value="InterPro"/>
</dbReference>
<evidence type="ECO:0000256" key="3">
    <source>
        <dbReference type="ARBA" id="ARBA00023125"/>
    </source>
</evidence>
<dbReference type="InterPro" id="IPR050389">
    <property type="entry name" value="LysR-type_TF"/>
</dbReference>
<proteinExistence type="inferred from homology"/>
<organism evidence="6 7">
    <name type="scientific">Paraburkholderia panacisoli</name>
    <dbReference type="NCBI Taxonomy" id="2603818"/>
    <lineage>
        <taxon>Bacteria</taxon>
        <taxon>Pseudomonadati</taxon>
        <taxon>Pseudomonadota</taxon>
        <taxon>Betaproteobacteria</taxon>
        <taxon>Burkholderiales</taxon>
        <taxon>Burkholderiaceae</taxon>
        <taxon>Paraburkholderia</taxon>
    </lineage>
</organism>
<dbReference type="Proteomes" id="UP000325273">
    <property type="component" value="Unassembled WGS sequence"/>
</dbReference>
<dbReference type="AlphaFoldDB" id="A0A5B0GNV0"/>
<accession>A0A5B0GNV0</accession>
<evidence type="ECO:0000313" key="6">
    <source>
        <dbReference type="EMBL" id="KAA1004892.1"/>
    </source>
</evidence>
<comment type="caution">
    <text evidence="6">The sequence shown here is derived from an EMBL/GenBank/DDBJ whole genome shotgun (WGS) entry which is preliminary data.</text>
</comment>
<dbReference type="PRINTS" id="PR00039">
    <property type="entry name" value="HTHLYSR"/>
</dbReference>
<dbReference type="Gene3D" id="3.40.190.10">
    <property type="entry name" value="Periplasmic binding protein-like II"/>
    <property type="match status" value="2"/>
</dbReference>